<organism evidence="2 3">
    <name type="scientific">Yeguia hominis</name>
    <dbReference type="NCBI Taxonomy" id="2763662"/>
    <lineage>
        <taxon>Bacteria</taxon>
        <taxon>Bacillati</taxon>
        <taxon>Bacillota</taxon>
        <taxon>Clostridia</taxon>
        <taxon>Eubacteriales</taxon>
        <taxon>Yeguiaceae</taxon>
        <taxon>Yeguia</taxon>
    </lineage>
</organism>
<reference evidence="2" key="1">
    <citation type="submission" date="2020-08" db="EMBL/GenBank/DDBJ databases">
        <title>Genome public.</title>
        <authorList>
            <person name="Liu C."/>
            <person name="Sun Q."/>
        </authorList>
    </citation>
    <scope>NUCLEOTIDE SEQUENCE</scope>
    <source>
        <strain evidence="2">NSJ-40</strain>
    </source>
</reference>
<proteinExistence type="predicted"/>
<evidence type="ECO:0000313" key="2">
    <source>
        <dbReference type="EMBL" id="MBC8534421.1"/>
    </source>
</evidence>
<dbReference type="GO" id="GO:0005737">
    <property type="term" value="C:cytoplasm"/>
    <property type="evidence" value="ECO:0007669"/>
    <property type="project" value="TreeGrafter"/>
</dbReference>
<gene>
    <name evidence="2" type="ORF">IAG03_10580</name>
</gene>
<dbReference type="NCBIfam" id="TIGR01383">
    <property type="entry name" value="not_thiJ"/>
    <property type="match status" value="1"/>
</dbReference>
<dbReference type="Proteomes" id="UP000651482">
    <property type="component" value="Unassembled WGS sequence"/>
</dbReference>
<dbReference type="RefSeq" id="WP_249320005.1">
    <property type="nucleotide sequence ID" value="NZ_JACRSN010000017.1"/>
</dbReference>
<dbReference type="PANTHER" id="PTHR48094">
    <property type="entry name" value="PROTEIN/NUCLEIC ACID DEGLYCASE DJ-1-RELATED"/>
    <property type="match status" value="1"/>
</dbReference>
<dbReference type="InterPro" id="IPR029062">
    <property type="entry name" value="Class_I_gatase-like"/>
</dbReference>
<comment type="caution">
    <text evidence="2">The sequence shown here is derived from an EMBL/GenBank/DDBJ whole genome shotgun (WGS) entry which is preliminary data.</text>
</comment>
<feature type="domain" description="DJ-1/PfpI" evidence="1">
    <location>
        <begin position="2"/>
        <end position="161"/>
    </location>
</feature>
<keyword evidence="3" id="KW-1185">Reference proteome</keyword>
<name>A0A926DA09_9FIRM</name>
<dbReference type="InterPro" id="IPR002818">
    <property type="entry name" value="DJ-1/PfpI"/>
</dbReference>
<dbReference type="SUPFAM" id="SSF52317">
    <property type="entry name" value="Class I glutamine amidotransferase-like"/>
    <property type="match status" value="1"/>
</dbReference>
<sequence length="179" mass="19085">MISIFLADGFEEIEALTTLDILHRAGCAVKTVGIGGEVITSTHGLKVLTDLRAGEVRPETLEAVVLPGGMPGARNLEQSGLVRNCVFHCVQENLPVAAICAAPYILGKWGLLEGKEAICYPGFESELHGATLSAQPVCRDGQILTAKGAGVALEFALTLTEMLKGKETAERIRKEIQCR</sequence>
<evidence type="ECO:0000313" key="3">
    <source>
        <dbReference type="Proteomes" id="UP000651482"/>
    </source>
</evidence>
<dbReference type="PANTHER" id="PTHR48094:SF12">
    <property type="entry name" value="PARKINSON DISEASE PROTEIN 7 HOMOLOG"/>
    <property type="match status" value="1"/>
</dbReference>
<dbReference type="InterPro" id="IPR050325">
    <property type="entry name" value="Prot/Nucl_acid_deglycase"/>
</dbReference>
<dbReference type="Gene3D" id="3.40.50.880">
    <property type="match status" value="1"/>
</dbReference>
<accession>A0A926DA09</accession>
<dbReference type="Pfam" id="PF01965">
    <property type="entry name" value="DJ-1_PfpI"/>
    <property type="match status" value="1"/>
</dbReference>
<dbReference type="InterPro" id="IPR006287">
    <property type="entry name" value="DJ-1"/>
</dbReference>
<evidence type="ECO:0000259" key="1">
    <source>
        <dbReference type="Pfam" id="PF01965"/>
    </source>
</evidence>
<dbReference type="EMBL" id="JACRSN010000017">
    <property type="protein sequence ID" value="MBC8534421.1"/>
    <property type="molecule type" value="Genomic_DNA"/>
</dbReference>
<protein>
    <submittedName>
        <fullName evidence="2">DJ-1/PfpI family protein</fullName>
    </submittedName>
</protein>
<dbReference type="AlphaFoldDB" id="A0A926DA09"/>
<dbReference type="CDD" id="cd03135">
    <property type="entry name" value="GATase1_DJ-1"/>
    <property type="match status" value="1"/>
</dbReference>